<dbReference type="SMART" id="SM00595">
    <property type="entry name" value="MADF"/>
    <property type="match status" value="1"/>
</dbReference>
<sequence length="311" mass="36282">MSVVSSVPCSGLTAQEGVPEWDQNNTTTLIQMYKERKCLWDTSHEFYKNRRFRREALTEMANHFNCSLADVEKKLYMLRSSFRKEYRRWNYAKLNAGPNNTFLVRKPQWFALDLLMFLKDDVAKKSVIPLNPVTTDCAQQQQVQQNQQQQQLHQHQQSQQEAHQQTQRDLDLSIPEIQNVFYYDSENSTLTPLEPGEVTLDYNLQCPIQVPEMKQSPGKTLKRSSNVESNLLESNGKRQKNKDPEDTRLRLIKASPIDVQEKDTFTAFGNFVAEELRNMKDTGQMQLAKLRIHQILFDATRNFLKVPIPRL</sequence>
<evidence type="ECO:0000313" key="4">
    <source>
        <dbReference type="Proteomes" id="UP000614350"/>
    </source>
</evidence>
<dbReference type="PROSITE" id="PS51029">
    <property type="entry name" value="MADF"/>
    <property type="match status" value="1"/>
</dbReference>
<reference evidence="3" key="1">
    <citation type="journal article" date="2020" name="G3 (Bethesda)">
        <title>High-Quality Assemblies for Three Invasive Social Wasps from the &lt;i&gt;Vespula&lt;/i&gt; Genus.</title>
        <authorList>
            <person name="Harrop T.W.R."/>
            <person name="Guhlin J."/>
            <person name="McLaughlin G.M."/>
            <person name="Permina E."/>
            <person name="Stockwell P."/>
            <person name="Gilligan J."/>
            <person name="Le Lec M.F."/>
            <person name="Gruber M.A.M."/>
            <person name="Quinn O."/>
            <person name="Lovegrove M."/>
            <person name="Duncan E.J."/>
            <person name="Remnant E.J."/>
            <person name="Van Eeckhoven J."/>
            <person name="Graham B."/>
            <person name="Knapp R.A."/>
            <person name="Langford K.W."/>
            <person name="Kronenberg Z."/>
            <person name="Press M.O."/>
            <person name="Eacker S.M."/>
            <person name="Wilson-Rankin E.E."/>
            <person name="Purcell J."/>
            <person name="Lester P.J."/>
            <person name="Dearden P.K."/>
        </authorList>
    </citation>
    <scope>NUCLEOTIDE SEQUENCE</scope>
    <source>
        <strain evidence="3">Marl-1</strain>
    </source>
</reference>
<dbReference type="Pfam" id="PF10545">
    <property type="entry name" value="MADF_DNA_bdg"/>
    <property type="match status" value="1"/>
</dbReference>
<feature type="region of interest" description="Disordered" evidence="1">
    <location>
        <begin position="146"/>
        <end position="168"/>
    </location>
</feature>
<evidence type="ECO:0000256" key="1">
    <source>
        <dbReference type="SAM" id="MobiDB-lite"/>
    </source>
</evidence>
<organism evidence="3 4">
    <name type="scientific">Vespula vulgaris</name>
    <name type="common">Yellow jacket</name>
    <name type="synonym">Wasp</name>
    <dbReference type="NCBI Taxonomy" id="7454"/>
    <lineage>
        <taxon>Eukaryota</taxon>
        <taxon>Metazoa</taxon>
        <taxon>Ecdysozoa</taxon>
        <taxon>Arthropoda</taxon>
        <taxon>Hexapoda</taxon>
        <taxon>Insecta</taxon>
        <taxon>Pterygota</taxon>
        <taxon>Neoptera</taxon>
        <taxon>Endopterygota</taxon>
        <taxon>Hymenoptera</taxon>
        <taxon>Apocrita</taxon>
        <taxon>Aculeata</taxon>
        <taxon>Vespoidea</taxon>
        <taxon>Vespidae</taxon>
        <taxon>Vespinae</taxon>
        <taxon>Vespula</taxon>
    </lineage>
</organism>
<gene>
    <name evidence="3" type="ORF">HZH66_014478</name>
</gene>
<accession>A0A834J1F4</accession>
<feature type="compositionally biased region" description="Low complexity" evidence="1">
    <location>
        <begin position="224"/>
        <end position="234"/>
    </location>
</feature>
<comment type="caution">
    <text evidence="3">The sequence shown here is derived from an EMBL/GenBank/DDBJ whole genome shotgun (WGS) entry which is preliminary data.</text>
</comment>
<feature type="domain" description="MADF" evidence="2">
    <location>
        <begin position="28"/>
        <end position="123"/>
    </location>
</feature>
<dbReference type="AlphaFoldDB" id="A0A834J1F4"/>
<evidence type="ECO:0000313" key="3">
    <source>
        <dbReference type="EMBL" id="KAF7380123.1"/>
    </source>
</evidence>
<name>A0A834J1F4_VESVU</name>
<dbReference type="EMBL" id="JACSEA010000022">
    <property type="protein sequence ID" value="KAF7380123.1"/>
    <property type="molecule type" value="Genomic_DNA"/>
</dbReference>
<feature type="region of interest" description="Disordered" evidence="1">
    <location>
        <begin position="211"/>
        <end position="246"/>
    </location>
</feature>
<dbReference type="Proteomes" id="UP000614350">
    <property type="component" value="Unassembled WGS sequence"/>
</dbReference>
<dbReference type="PANTHER" id="PTHR21505">
    <property type="entry name" value="MADF DOMAIN-CONTAINING PROTEIN-RELATED"/>
    <property type="match status" value="1"/>
</dbReference>
<proteinExistence type="predicted"/>
<evidence type="ECO:0000259" key="2">
    <source>
        <dbReference type="PROSITE" id="PS51029"/>
    </source>
</evidence>
<keyword evidence="4" id="KW-1185">Reference proteome</keyword>
<protein>
    <recommendedName>
        <fullName evidence="2">MADF domain-containing protein</fullName>
    </recommendedName>
</protein>
<dbReference type="InterPro" id="IPR006578">
    <property type="entry name" value="MADF-dom"/>
</dbReference>
<feature type="compositionally biased region" description="Low complexity" evidence="1">
    <location>
        <begin position="146"/>
        <end position="165"/>
    </location>
</feature>
<dbReference type="PANTHER" id="PTHR21505:SF12">
    <property type="entry name" value="MADF DOMAIN-CONTAINING PROTEIN-RELATED"/>
    <property type="match status" value="1"/>
</dbReference>